<proteinExistence type="predicted"/>
<reference evidence="2 3" key="1">
    <citation type="submission" date="2014-08" db="EMBL/GenBank/DDBJ databases">
        <title>Genomic and Phenotypic Diversity of Colwellia psychrerythraea strains from Disparate Marine Basins.</title>
        <authorList>
            <person name="Techtmann S.M."/>
            <person name="Stelling S.C."/>
            <person name="Utturkar S.M."/>
            <person name="Alshibli N."/>
            <person name="Harris A."/>
            <person name="Brown S.D."/>
            <person name="Hazen T.C."/>
        </authorList>
    </citation>
    <scope>NUCLEOTIDE SEQUENCE [LARGE SCALE GENOMIC DNA]</scope>
    <source>
        <strain evidence="2 3">ND2E</strain>
    </source>
</reference>
<dbReference type="PROSITE" id="PS51257">
    <property type="entry name" value="PROKAR_LIPOPROTEIN"/>
    <property type="match status" value="1"/>
</dbReference>
<keyword evidence="1" id="KW-0732">Signal</keyword>
<sequence>MKGRLFSSYLMFLLLSACGGGSSEETQVITEPAPNPPTNVNFTASLSEVDWQQGTSFDQCVEVNSSLEKTDYELLFGPAGMSINSKGCLNWSGTVVDFGQNYTINYSVLVTRTGVMKTLTSNVNVESKKTFLQHPISFFQQKDFGLLSHEGFFKTIRTSEKAEYALVNREVDQYSIVRLTEELDLVLEKISPNLSKNQHIIDWGDFDNGQGLDLLIKDSERGYYRLHTPDIVYSGSIDERMIALVDIVGEKDNEVLIAERTTRDVDPIDFKFYQGDNLVHQLQTASTHLNRVCDVDGDGIKEVNANGKISSSTLNISTDIVSYSDFIFDRNSDLCSSFISFPNDSSFPLQYIKWYEVNGGERNLVTNELISKSSENVILNDVFIGTLSYGENPTLIYNDTKSIVSLIGYVEGSDVNAYSKYSSAVAINFDLTNEQISTHALTFSMNLGIKISQDDRVIGVADLDNDGSDELIYEHFLTPTDTGYFNFTSQSNSLGARVLVAAKINDFNIMPVYISKILPFGNDNSLKYQTNVQFTERGELKIQQESSQVVFDKSLNIVSSTISAETFARNECLAWDNECVTEVKLDQESRSLSIIDKVSQQVILVINDLPIQSESTWASYVDEKGAKSFVLANSYEIYLFSF</sequence>
<evidence type="ECO:0000313" key="3">
    <source>
        <dbReference type="Proteomes" id="UP000029843"/>
    </source>
</evidence>
<dbReference type="OrthoDB" id="6315007at2"/>
<protein>
    <recommendedName>
        <fullName evidence="4">Lipoprotein</fullName>
    </recommendedName>
</protein>
<organism evidence="2 3">
    <name type="scientific">Colwellia psychrerythraea</name>
    <name type="common">Vibrio psychroerythus</name>
    <dbReference type="NCBI Taxonomy" id="28229"/>
    <lineage>
        <taxon>Bacteria</taxon>
        <taxon>Pseudomonadati</taxon>
        <taxon>Pseudomonadota</taxon>
        <taxon>Gammaproteobacteria</taxon>
        <taxon>Alteromonadales</taxon>
        <taxon>Colwelliaceae</taxon>
        <taxon>Colwellia</taxon>
    </lineage>
</organism>
<gene>
    <name evidence="2" type="ORF">ND2E_3566</name>
</gene>
<dbReference type="PATRIC" id="fig|28229.4.peg.2717"/>
<comment type="caution">
    <text evidence="2">The sequence shown here is derived from an EMBL/GenBank/DDBJ whole genome shotgun (WGS) entry which is preliminary data.</text>
</comment>
<accession>A0A099KID7</accession>
<dbReference type="EMBL" id="JQED01000037">
    <property type="protein sequence ID" value="KGJ90010.1"/>
    <property type="molecule type" value="Genomic_DNA"/>
</dbReference>
<evidence type="ECO:0000256" key="1">
    <source>
        <dbReference type="SAM" id="SignalP"/>
    </source>
</evidence>
<feature type="chain" id="PRO_5001956917" description="Lipoprotein" evidence="1">
    <location>
        <begin position="23"/>
        <end position="642"/>
    </location>
</feature>
<dbReference type="AlphaFoldDB" id="A0A099KID7"/>
<evidence type="ECO:0008006" key="4">
    <source>
        <dbReference type="Google" id="ProtNLM"/>
    </source>
</evidence>
<feature type="signal peptide" evidence="1">
    <location>
        <begin position="1"/>
        <end position="22"/>
    </location>
</feature>
<dbReference type="Proteomes" id="UP000029843">
    <property type="component" value="Unassembled WGS sequence"/>
</dbReference>
<name>A0A099KID7_COLPS</name>
<evidence type="ECO:0000313" key="2">
    <source>
        <dbReference type="EMBL" id="KGJ90010.1"/>
    </source>
</evidence>
<dbReference type="RefSeq" id="WP_033094410.1">
    <property type="nucleotide sequence ID" value="NZ_JQED01000037.1"/>
</dbReference>